<name>A0A644WUB7_9ZZZZ</name>
<gene>
    <name evidence="1" type="ORF">SDC9_53822</name>
</gene>
<dbReference type="AlphaFoldDB" id="A0A644WUB7"/>
<accession>A0A644WUB7</accession>
<protein>
    <submittedName>
        <fullName evidence="1">Uncharacterized protein</fullName>
    </submittedName>
</protein>
<dbReference type="EMBL" id="VSSQ01001345">
    <property type="protein sequence ID" value="MPM07516.1"/>
    <property type="molecule type" value="Genomic_DNA"/>
</dbReference>
<sequence length="89" mass="9840">MIVGIDPQESKVTSMPGPFVIVCVSSKFPNCKRRCCNHSYIPVNGIHVHDILTVPKQGLHPDFVSCPFCFPLGYPFAIIVDLVLQLSAR</sequence>
<proteinExistence type="predicted"/>
<evidence type="ECO:0000313" key="1">
    <source>
        <dbReference type="EMBL" id="MPM07516.1"/>
    </source>
</evidence>
<comment type="caution">
    <text evidence="1">The sequence shown here is derived from an EMBL/GenBank/DDBJ whole genome shotgun (WGS) entry which is preliminary data.</text>
</comment>
<reference evidence="1" key="1">
    <citation type="submission" date="2019-08" db="EMBL/GenBank/DDBJ databases">
        <authorList>
            <person name="Kucharzyk K."/>
            <person name="Murdoch R.W."/>
            <person name="Higgins S."/>
            <person name="Loffler F."/>
        </authorList>
    </citation>
    <scope>NUCLEOTIDE SEQUENCE</scope>
</reference>
<organism evidence="1">
    <name type="scientific">bioreactor metagenome</name>
    <dbReference type="NCBI Taxonomy" id="1076179"/>
    <lineage>
        <taxon>unclassified sequences</taxon>
        <taxon>metagenomes</taxon>
        <taxon>ecological metagenomes</taxon>
    </lineage>
</organism>